<dbReference type="EMBL" id="JBHSON010000037">
    <property type="protein sequence ID" value="MFC5748917.1"/>
    <property type="molecule type" value="Genomic_DNA"/>
</dbReference>
<feature type="domain" description="Histidine kinase/HSP90-like ATPase" evidence="3">
    <location>
        <begin position="192"/>
        <end position="308"/>
    </location>
</feature>
<dbReference type="InterPro" id="IPR003594">
    <property type="entry name" value="HATPase_dom"/>
</dbReference>
<keyword evidence="1" id="KW-0808">Transferase</keyword>
<protein>
    <submittedName>
        <fullName evidence="5">Anti-sigma factor RsbA family regulatory protein</fullName>
    </submittedName>
</protein>
<dbReference type="RefSeq" id="WP_378284619.1">
    <property type="nucleotide sequence ID" value="NZ_JBHSON010000037.1"/>
</dbReference>
<feature type="domain" description="MEDS" evidence="4">
    <location>
        <begin position="6"/>
        <end position="150"/>
    </location>
</feature>
<evidence type="ECO:0000256" key="2">
    <source>
        <dbReference type="SAM" id="MobiDB-lite"/>
    </source>
</evidence>
<evidence type="ECO:0000313" key="6">
    <source>
        <dbReference type="Proteomes" id="UP001596074"/>
    </source>
</evidence>
<proteinExistence type="predicted"/>
<keyword evidence="6" id="KW-1185">Reference proteome</keyword>
<dbReference type="InterPro" id="IPR036890">
    <property type="entry name" value="HATPase_C_sf"/>
</dbReference>
<keyword evidence="1" id="KW-0723">Serine/threonine-protein kinase</keyword>
<dbReference type="InterPro" id="IPR047718">
    <property type="entry name" value="RsbA-like_anti_sig"/>
</dbReference>
<keyword evidence="1" id="KW-0418">Kinase</keyword>
<dbReference type="Pfam" id="PF14417">
    <property type="entry name" value="MEDS"/>
    <property type="match status" value="1"/>
</dbReference>
<dbReference type="PANTHER" id="PTHR35526:SF3">
    <property type="entry name" value="ANTI-SIGMA-F FACTOR RSBW"/>
    <property type="match status" value="1"/>
</dbReference>
<evidence type="ECO:0000259" key="4">
    <source>
        <dbReference type="Pfam" id="PF14417"/>
    </source>
</evidence>
<accession>A0ABW1A2M5</accession>
<gene>
    <name evidence="5" type="ORF">ACFPZN_25155</name>
</gene>
<feature type="region of interest" description="Disordered" evidence="2">
    <location>
        <begin position="310"/>
        <end position="329"/>
    </location>
</feature>
<dbReference type="InterPro" id="IPR050267">
    <property type="entry name" value="Anti-sigma-factor_SerPK"/>
</dbReference>
<dbReference type="CDD" id="cd16936">
    <property type="entry name" value="HATPase_RsbW-like"/>
    <property type="match status" value="1"/>
</dbReference>
<comment type="caution">
    <text evidence="5">The sequence shown here is derived from an EMBL/GenBank/DDBJ whole genome shotgun (WGS) entry which is preliminary data.</text>
</comment>
<organism evidence="5 6">
    <name type="scientific">Actinomadura rugatobispora</name>
    <dbReference type="NCBI Taxonomy" id="1994"/>
    <lineage>
        <taxon>Bacteria</taxon>
        <taxon>Bacillati</taxon>
        <taxon>Actinomycetota</taxon>
        <taxon>Actinomycetes</taxon>
        <taxon>Streptosporangiales</taxon>
        <taxon>Thermomonosporaceae</taxon>
        <taxon>Actinomadura</taxon>
    </lineage>
</organism>
<dbReference type="Proteomes" id="UP001596074">
    <property type="component" value="Unassembled WGS sequence"/>
</dbReference>
<name>A0ABW1A2M5_9ACTN</name>
<evidence type="ECO:0000259" key="3">
    <source>
        <dbReference type="Pfam" id="PF13581"/>
    </source>
</evidence>
<dbReference type="Pfam" id="PF13581">
    <property type="entry name" value="HATPase_c_2"/>
    <property type="match status" value="1"/>
</dbReference>
<dbReference type="NCBIfam" id="NF041045">
    <property type="entry name" value="RsbA_anti_sig"/>
    <property type="match status" value="1"/>
</dbReference>
<sequence length="329" mass="35614">MTEPFTHRVLPYDGMDDYLAGALPFLRDGIDSGDRVIVVTPPAGELLLRDALGPAAGAVEFTESSRWYAHPCRTLSDCLGQAEALAWQGRRLRLLGEPAWTGRDPLEVLEWQRVEALVNVAFSGTGASLLCAYARGLPPGVVAASHRTHPETLKGDKALANPRYMDPWAYSAECDRAPLNDPPAGAETLPVDLPDLYWVRQWVVDCARRVPLGGDGLQRLLVAVTEVVTNAMRHGHPPIVLRMWADPADRSLVCQVTDAGRWAPGADPGLIPPRYGGPGMFGLWAVRLLCSIVQIRTDDHGTTVRLRFRLPAPGGGSAPARPSTDVNTA</sequence>
<dbReference type="Gene3D" id="3.30.565.10">
    <property type="entry name" value="Histidine kinase-like ATPase, C-terminal domain"/>
    <property type="match status" value="1"/>
</dbReference>
<dbReference type="PANTHER" id="PTHR35526">
    <property type="entry name" value="ANTI-SIGMA-F FACTOR RSBW-RELATED"/>
    <property type="match status" value="1"/>
</dbReference>
<reference evidence="6" key="1">
    <citation type="journal article" date="2019" name="Int. J. Syst. Evol. Microbiol.">
        <title>The Global Catalogue of Microorganisms (GCM) 10K type strain sequencing project: providing services to taxonomists for standard genome sequencing and annotation.</title>
        <authorList>
            <consortium name="The Broad Institute Genomics Platform"/>
            <consortium name="The Broad Institute Genome Sequencing Center for Infectious Disease"/>
            <person name="Wu L."/>
            <person name="Ma J."/>
        </authorList>
    </citation>
    <scope>NUCLEOTIDE SEQUENCE [LARGE SCALE GENOMIC DNA]</scope>
    <source>
        <strain evidence="6">KCTC 42087</strain>
    </source>
</reference>
<dbReference type="InterPro" id="IPR025847">
    <property type="entry name" value="MEDS_domain"/>
</dbReference>
<evidence type="ECO:0000313" key="5">
    <source>
        <dbReference type="EMBL" id="MFC5748917.1"/>
    </source>
</evidence>
<evidence type="ECO:0000256" key="1">
    <source>
        <dbReference type="ARBA" id="ARBA00022527"/>
    </source>
</evidence>
<dbReference type="SUPFAM" id="SSF55874">
    <property type="entry name" value="ATPase domain of HSP90 chaperone/DNA topoisomerase II/histidine kinase"/>
    <property type="match status" value="1"/>
</dbReference>